<sequence>MPLQNDDHSDGEVERPGERVIDQTSNGIKFVKHGALKGTWLKRPLRCSLRDALVIGGSSSLGDKEASGSDKSDNSMVSQSGVNLPQLEAACGLYLCSNKSGVFLPLEITINELLGSSSAFISSLKKKLVHFEARDHLQASASA</sequence>
<accession>A0A0B7JSU8</accession>
<feature type="compositionally biased region" description="Basic and acidic residues" evidence="1">
    <location>
        <begin position="62"/>
        <end position="73"/>
    </location>
</feature>
<dbReference type="AlphaFoldDB" id="A0A0B7JSU8"/>
<reference evidence="2" key="1">
    <citation type="submission" date="2015-01" db="EMBL/GenBank/DDBJ databases">
        <authorList>
            <person name="Durling Mikael"/>
        </authorList>
    </citation>
    <scope>NUCLEOTIDE SEQUENCE</scope>
</reference>
<feature type="region of interest" description="Disordered" evidence="1">
    <location>
        <begin position="57"/>
        <end position="79"/>
    </location>
</feature>
<name>A0A0B7JSU8_BIOOC</name>
<protein>
    <submittedName>
        <fullName evidence="2">Uncharacterized protein</fullName>
    </submittedName>
</protein>
<proteinExistence type="predicted"/>
<evidence type="ECO:0000313" key="2">
    <source>
        <dbReference type="EMBL" id="CEO45591.1"/>
    </source>
</evidence>
<gene>
    <name evidence="2" type="ORF">BN869_000001646_1</name>
</gene>
<evidence type="ECO:0000256" key="1">
    <source>
        <dbReference type="SAM" id="MobiDB-lite"/>
    </source>
</evidence>
<organism evidence="2">
    <name type="scientific">Bionectria ochroleuca</name>
    <name type="common">Gliocladium roseum</name>
    <dbReference type="NCBI Taxonomy" id="29856"/>
    <lineage>
        <taxon>Eukaryota</taxon>
        <taxon>Fungi</taxon>
        <taxon>Dikarya</taxon>
        <taxon>Ascomycota</taxon>
        <taxon>Pezizomycotina</taxon>
        <taxon>Sordariomycetes</taxon>
        <taxon>Hypocreomycetidae</taxon>
        <taxon>Hypocreales</taxon>
        <taxon>Bionectriaceae</taxon>
        <taxon>Clonostachys</taxon>
    </lineage>
</organism>
<dbReference type="EMBL" id="CDPU01000003">
    <property type="protein sequence ID" value="CEO45591.1"/>
    <property type="molecule type" value="Genomic_DNA"/>
</dbReference>